<dbReference type="AlphaFoldDB" id="D2VEK6"/>
<keyword evidence="3" id="KW-0489">Methyltransferase</keyword>
<feature type="non-terminal residue" evidence="6">
    <location>
        <position position="1"/>
    </location>
</feature>
<evidence type="ECO:0000256" key="1">
    <source>
        <dbReference type="ARBA" id="ARBA00010086"/>
    </source>
</evidence>
<dbReference type="GO" id="GO:0032259">
    <property type="term" value="P:methylation"/>
    <property type="evidence" value="ECO:0007669"/>
    <property type="project" value="UniProtKB-KW"/>
</dbReference>
<evidence type="ECO:0000256" key="4">
    <source>
        <dbReference type="ARBA" id="ARBA00022679"/>
    </source>
</evidence>
<dbReference type="GO" id="GO:0030735">
    <property type="term" value="F:carnosine N-methyltransferase activity"/>
    <property type="evidence" value="ECO:0007669"/>
    <property type="project" value="UniProtKB-EC"/>
</dbReference>
<dbReference type="Gene3D" id="3.40.50.150">
    <property type="entry name" value="Vaccinia Virus protein VP39"/>
    <property type="match status" value="1"/>
</dbReference>
<sequence>DYDKVSSTVKQFARDWSAEGAFERNESYQLIIDELQRVLPLFGETNKYRVLTPGAGLGRLTWEIARLGYASQGNEFSFQMLLASNFILNHPYKIFEENNQRRIEQFQIYPFVTHLTDLYSRTDQLYSFNIPDVHPGLELKEGVDFSMVAGDFVDVYKNESQKESWDCIATCFFIDTAKNIFDYLNTIFHSLKEGGYWINLGPLLWHYHEMGDNGFSIELTYEEIKSVMEGMGFEIVNEKVNIKNTYISSFGNTRKIMRQTVYDCVFFCARKK</sequence>
<keyword evidence="4" id="KW-0808">Transferase</keyword>
<evidence type="ECO:0000256" key="3">
    <source>
        <dbReference type="ARBA" id="ARBA00022603"/>
    </source>
</evidence>
<keyword evidence="7" id="KW-1185">Reference proteome</keyword>
<dbReference type="InterPro" id="IPR029063">
    <property type="entry name" value="SAM-dependent_MTases_sf"/>
</dbReference>
<dbReference type="InterPro" id="IPR012901">
    <property type="entry name" value="CARME"/>
</dbReference>
<dbReference type="PANTHER" id="PTHR12303">
    <property type="entry name" value="CARNOSINE N-METHYLTRANSFERASE"/>
    <property type="match status" value="1"/>
</dbReference>
<dbReference type="OrthoDB" id="978at2759"/>
<protein>
    <recommendedName>
        <fullName evidence="2">carnosine N-methyltransferase</fullName>
        <ecNumber evidence="2">2.1.1.22</ecNumber>
    </recommendedName>
</protein>
<dbReference type="eggNOG" id="KOG2798">
    <property type="taxonomic scope" value="Eukaryota"/>
</dbReference>
<dbReference type="EMBL" id="GG738866">
    <property type="protein sequence ID" value="EFC44900.1"/>
    <property type="molecule type" value="Genomic_DNA"/>
</dbReference>
<dbReference type="Proteomes" id="UP000006671">
    <property type="component" value="Unassembled WGS sequence"/>
</dbReference>
<dbReference type="KEGG" id="ngr:NAEGRDRAFT_1820"/>
<dbReference type="InParanoid" id="D2VEK6"/>
<dbReference type="Pfam" id="PF07942">
    <property type="entry name" value="CARME"/>
    <property type="match status" value="1"/>
</dbReference>
<dbReference type="EC" id="2.1.1.22" evidence="2"/>
<dbReference type="OMA" id="GSMSMCA"/>
<dbReference type="SUPFAM" id="SSF53335">
    <property type="entry name" value="S-adenosyl-L-methionine-dependent methyltransferases"/>
    <property type="match status" value="1"/>
</dbReference>
<proteinExistence type="inferred from homology"/>
<evidence type="ECO:0000313" key="7">
    <source>
        <dbReference type="Proteomes" id="UP000006671"/>
    </source>
</evidence>
<dbReference type="GeneID" id="8850211"/>
<evidence type="ECO:0000313" key="6">
    <source>
        <dbReference type="EMBL" id="EFC44900.1"/>
    </source>
</evidence>
<reference evidence="6 7" key="1">
    <citation type="journal article" date="2010" name="Cell">
        <title>The genome of Naegleria gruberi illuminates early eukaryotic versatility.</title>
        <authorList>
            <person name="Fritz-Laylin L.K."/>
            <person name="Prochnik S.E."/>
            <person name="Ginger M.L."/>
            <person name="Dacks J.B."/>
            <person name="Carpenter M.L."/>
            <person name="Field M.C."/>
            <person name="Kuo A."/>
            <person name="Paredez A."/>
            <person name="Chapman J."/>
            <person name="Pham J."/>
            <person name="Shu S."/>
            <person name="Neupane R."/>
            <person name="Cipriano M."/>
            <person name="Mancuso J."/>
            <person name="Tu H."/>
            <person name="Salamov A."/>
            <person name="Lindquist E."/>
            <person name="Shapiro H."/>
            <person name="Lucas S."/>
            <person name="Grigoriev I.V."/>
            <person name="Cande W.Z."/>
            <person name="Fulton C."/>
            <person name="Rokhsar D.S."/>
            <person name="Dawson S.C."/>
        </authorList>
    </citation>
    <scope>NUCLEOTIDE SEQUENCE [LARGE SCALE GENOMIC DNA]</scope>
    <source>
        <strain evidence="6 7">NEG-M</strain>
    </source>
</reference>
<dbReference type="RefSeq" id="XP_002677644.1">
    <property type="nucleotide sequence ID" value="XM_002677598.1"/>
</dbReference>
<dbReference type="SMART" id="SM01296">
    <property type="entry name" value="N2227"/>
    <property type="match status" value="1"/>
</dbReference>
<keyword evidence="5" id="KW-0949">S-adenosyl-L-methionine</keyword>
<evidence type="ECO:0000256" key="5">
    <source>
        <dbReference type="ARBA" id="ARBA00022691"/>
    </source>
</evidence>
<name>D2VEK6_NAEGR</name>
<dbReference type="VEuPathDB" id="AmoebaDB:NAEGRDRAFT_1820"/>
<dbReference type="PANTHER" id="PTHR12303:SF6">
    <property type="entry name" value="CARNOSINE N-METHYLTRANSFERASE"/>
    <property type="match status" value="1"/>
</dbReference>
<comment type="similarity">
    <text evidence="1">Belongs to the carnosine N-methyltransferase family.</text>
</comment>
<organism evidence="7">
    <name type="scientific">Naegleria gruberi</name>
    <name type="common">Amoeba</name>
    <dbReference type="NCBI Taxonomy" id="5762"/>
    <lineage>
        <taxon>Eukaryota</taxon>
        <taxon>Discoba</taxon>
        <taxon>Heterolobosea</taxon>
        <taxon>Tetramitia</taxon>
        <taxon>Eutetramitia</taxon>
        <taxon>Vahlkampfiidae</taxon>
        <taxon>Naegleria</taxon>
    </lineage>
</organism>
<evidence type="ECO:0000256" key="2">
    <source>
        <dbReference type="ARBA" id="ARBA00012003"/>
    </source>
</evidence>
<feature type="non-terminal residue" evidence="6">
    <location>
        <position position="272"/>
    </location>
</feature>
<dbReference type="FunCoup" id="D2VEK6">
    <property type="interactions" value="181"/>
</dbReference>
<gene>
    <name evidence="6" type="ORF">NAEGRDRAFT_1820</name>
</gene>
<dbReference type="STRING" id="5762.D2VEK6"/>
<accession>D2VEK6</accession>